<comment type="caution">
    <text evidence="1">The sequence shown here is derived from an EMBL/GenBank/DDBJ whole genome shotgun (WGS) entry which is preliminary data.</text>
</comment>
<gene>
    <name evidence="1" type="ORF">G7087_09255</name>
</gene>
<sequence length="75" mass="7766">MNLLFCPALHHYAIGLAGVLAGAALSTASGSWWPLAFGTSVAVTGSSALACELRERAAARRRPAAITAAGSRWQR</sequence>
<reference evidence="1 2" key="1">
    <citation type="submission" date="2020-03" db="EMBL/GenBank/DDBJ databases">
        <title>Rubrivivax benzoatilyticus JA2 (sequenced after 10 years sub-culturing).</title>
        <authorList>
            <person name="Gupta D."/>
            <person name="Chintalapati S."/>
            <person name="Chintalapati V.R."/>
        </authorList>
    </citation>
    <scope>NUCLEOTIDE SEQUENCE [LARGE SCALE GENOMIC DNA]</scope>
    <source>
        <strain evidence="1 2">JA2-Mal</strain>
    </source>
</reference>
<name>A0ABX0HYZ1_9BURK</name>
<accession>A0ABX0HYZ1</accession>
<evidence type="ECO:0000313" key="2">
    <source>
        <dbReference type="Proteomes" id="UP000802098"/>
    </source>
</evidence>
<keyword evidence="2" id="KW-1185">Reference proteome</keyword>
<evidence type="ECO:0000313" key="1">
    <source>
        <dbReference type="EMBL" id="NHK98559.1"/>
    </source>
</evidence>
<dbReference type="RefSeq" id="WP_138938916.1">
    <property type="nucleotide sequence ID" value="NZ_JAAOCD010000003.1"/>
</dbReference>
<dbReference type="Proteomes" id="UP000802098">
    <property type="component" value="Unassembled WGS sequence"/>
</dbReference>
<protein>
    <submittedName>
        <fullName evidence="1">Uncharacterized protein</fullName>
    </submittedName>
</protein>
<proteinExistence type="predicted"/>
<dbReference type="EMBL" id="JAAOCD010000003">
    <property type="protein sequence ID" value="NHK98559.1"/>
    <property type="molecule type" value="Genomic_DNA"/>
</dbReference>
<organism evidence="1 2">
    <name type="scientific">Rubrivivax benzoatilyticus</name>
    <dbReference type="NCBI Taxonomy" id="316997"/>
    <lineage>
        <taxon>Bacteria</taxon>
        <taxon>Pseudomonadati</taxon>
        <taxon>Pseudomonadota</taxon>
        <taxon>Betaproteobacteria</taxon>
        <taxon>Burkholderiales</taxon>
        <taxon>Sphaerotilaceae</taxon>
        <taxon>Rubrivivax</taxon>
    </lineage>
</organism>